<reference evidence="3 4" key="1">
    <citation type="submission" date="2018-05" db="EMBL/GenBank/DDBJ databases">
        <title>Coraliomargarita sinensis sp. nov., isolated from a marine solar saltern.</title>
        <authorList>
            <person name="Zhou L.Y."/>
        </authorList>
    </citation>
    <scope>NUCLEOTIDE SEQUENCE [LARGE SCALE GENOMIC DNA]</scope>
    <source>
        <strain evidence="3 4">WN38</strain>
    </source>
</reference>
<proteinExistence type="predicted"/>
<dbReference type="InterPro" id="IPR036514">
    <property type="entry name" value="SGNH_hydro_sf"/>
</dbReference>
<dbReference type="GO" id="GO:0005975">
    <property type="term" value="P:carbohydrate metabolic process"/>
    <property type="evidence" value="ECO:0007669"/>
    <property type="project" value="TreeGrafter"/>
</dbReference>
<protein>
    <submittedName>
        <fullName evidence="3">Sialate O-acetylesterase</fullName>
    </submittedName>
</protein>
<evidence type="ECO:0000256" key="1">
    <source>
        <dbReference type="ARBA" id="ARBA00022801"/>
    </source>
</evidence>
<evidence type="ECO:0000313" key="3">
    <source>
        <dbReference type="EMBL" id="PXA04680.1"/>
    </source>
</evidence>
<dbReference type="Proteomes" id="UP000247099">
    <property type="component" value="Unassembled WGS sequence"/>
</dbReference>
<accession>A0A317ZGW4</accession>
<dbReference type="AlphaFoldDB" id="A0A317ZGW4"/>
<evidence type="ECO:0000259" key="2">
    <source>
        <dbReference type="Pfam" id="PF03629"/>
    </source>
</evidence>
<dbReference type="GO" id="GO:0001681">
    <property type="term" value="F:sialate O-acetylesterase activity"/>
    <property type="evidence" value="ECO:0007669"/>
    <property type="project" value="InterPro"/>
</dbReference>
<dbReference type="SUPFAM" id="SSF52266">
    <property type="entry name" value="SGNH hydrolase"/>
    <property type="match status" value="1"/>
</dbReference>
<dbReference type="InterPro" id="IPR005181">
    <property type="entry name" value="SASA"/>
</dbReference>
<dbReference type="Gene3D" id="2.60.40.10">
    <property type="entry name" value="Immunoglobulins"/>
    <property type="match status" value="1"/>
</dbReference>
<dbReference type="InterPro" id="IPR013783">
    <property type="entry name" value="Ig-like_fold"/>
</dbReference>
<name>A0A317ZGW4_9BACT</name>
<sequence length="441" mass="49073">MRTLLTPLHLFSILLITMPLARAEVVLPEIFQDHMILQQGVPNCIWGTAEPGERVTAGFAGQQVSAKADHDGNWKLYLAPLAASSEPRELTVEASNRIALQDVLVGEVWWASGQSNMATGIRQSRGDQQKVFAAQKDNKRVRAYIRGKWYLLSEQATQTSAVAFFFALKLEQTLDVPVAYVVVAQNGSKIEPFVPPAEAEAYELGPKSSKIYNERVAPLTDYAIKGVIWYQGESNRGADNYFDSLKALYSGWSRVFEMPELPFYQVQIAPFNKQEEKTSLISDSVWAAQYRAAEEIPGMGIIPLHDTGISVKRIHPRSKQPVGERLAALALKHQYGKDVVTTGPVFSRAIRQSDKILVRFDHVDEGLTTTDGKSPSYFELSSDGKNFVEAEARIKGEHVEVMAEGVSEPEFVRMGWFDIAIPNLTDKNGWPVFAFPAQPVE</sequence>
<feature type="domain" description="Sialate O-acetylesterase" evidence="2">
    <location>
        <begin position="107"/>
        <end position="330"/>
    </location>
</feature>
<dbReference type="EMBL" id="QHJQ01000003">
    <property type="protein sequence ID" value="PXA04680.1"/>
    <property type="molecule type" value="Genomic_DNA"/>
</dbReference>
<dbReference type="PANTHER" id="PTHR22901:SF0">
    <property type="entry name" value="SIALATE O-ACETYLESTERASE"/>
    <property type="match status" value="1"/>
</dbReference>
<dbReference type="InterPro" id="IPR039329">
    <property type="entry name" value="SIAE"/>
</dbReference>
<organism evidence="3 4">
    <name type="scientific">Coraliomargarita sinensis</name>
    <dbReference type="NCBI Taxonomy" id="2174842"/>
    <lineage>
        <taxon>Bacteria</taxon>
        <taxon>Pseudomonadati</taxon>
        <taxon>Verrucomicrobiota</taxon>
        <taxon>Opitutia</taxon>
        <taxon>Puniceicoccales</taxon>
        <taxon>Coraliomargaritaceae</taxon>
        <taxon>Coraliomargarita</taxon>
    </lineage>
</organism>
<dbReference type="OrthoDB" id="184297at2"/>
<dbReference type="RefSeq" id="WP_110130485.1">
    <property type="nucleotide sequence ID" value="NZ_QHJQ01000003.1"/>
</dbReference>
<keyword evidence="4" id="KW-1185">Reference proteome</keyword>
<comment type="caution">
    <text evidence="3">The sequence shown here is derived from an EMBL/GenBank/DDBJ whole genome shotgun (WGS) entry which is preliminary data.</text>
</comment>
<dbReference type="Pfam" id="PF03629">
    <property type="entry name" value="SASA"/>
    <property type="match status" value="1"/>
</dbReference>
<gene>
    <name evidence="3" type="ORF">DDZ13_05780</name>
</gene>
<dbReference type="Gene3D" id="3.40.50.1110">
    <property type="entry name" value="SGNH hydrolase"/>
    <property type="match status" value="1"/>
</dbReference>
<evidence type="ECO:0000313" key="4">
    <source>
        <dbReference type="Proteomes" id="UP000247099"/>
    </source>
</evidence>
<dbReference type="InParanoid" id="A0A317ZGW4"/>
<keyword evidence="1" id="KW-0378">Hydrolase</keyword>
<dbReference type="PANTHER" id="PTHR22901">
    <property type="entry name" value="SIALATE O-ACETYLESTERASE"/>
    <property type="match status" value="1"/>
</dbReference>